<accession>A0A8K0CMT8</accession>
<protein>
    <recommendedName>
        <fullName evidence="4">Secreted protein</fullName>
    </recommendedName>
</protein>
<feature type="chain" id="PRO_5035478021" description="Secreted protein" evidence="1">
    <location>
        <begin position="27"/>
        <end position="78"/>
    </location>
</feature>
<name>A0A8K0CMT8_IGNLU</name>
<dbReference type="Proteomes" id="UP000801492">
    <property type="component" value="Unassembled WGS sequence"/>
</dbReference>
<reference evidence="2" key="1">
    <citation type="submission" date="2019-08" db="EMBL/GenBank/DDBJ databases">
        <title>The genome of the North American firefly Photinus pyralis.</title>
        <authorList>
            <consortium name="Photinus pyralis genome working group"/>
            <person name="Fallon T.R."/>
            <person name="Sander Lower S.E."/>
            <person name="Weng J.-K."/>
        </authorList>
    </citation>
    <scope>NUCLEOTIDE SEQUENCE</scope>
    <source>
        <strain evidence="2">TRF0915ILg1</strain>
        <tissue evidence="2">Whole body</tissue>
    </source>
</reference>
<evidence type="ECO:0000256" key="1">
    <source>
        <dbReference type="SAM" id="SignalP"/>
    </source>
</evidence>
<dbReference type="EMBL" id="VTPC01081294">
    <property type="protein sequence ID" value="KAF2887876.1"/>
    <property type="molecule type" value="Genomic_DNA"/>
</dbReference>
<gene>
    <name evidence="2" type="ORF">ILUMI_18297</name>
</gene>
<keyword evidence="3" id="KW-1185">Reference proteome</keyword>
<organism evidence="2 3">
    <name type="scientific">Ignelater luminosus</name>
    <name type="common">Cucubano</name>
    <name type="synonym">Pyrophorus luminosus</name>
    <dbReference type="NCBI Taxonomy" id="2038154"/>
    <lineage>
        <taxon>Eukaryota</taxon>
        <taxon>Metazoa</taxon>
        <taxon>Ecdysozoa</taxon>
        <taxon>Arthropoda</taxon>
        <taxon>Hexapoda</taxon>
        <taxon>Insecta</taxon>
        <taxon>Pterygota</taxon>
        <taxon>Neoptera</taxon>
        <taxon>Endopterygota</taxon>
        <taxon>Coleoptera</taxon>
        <taxon>Polyphaga</taxon>
        <taxon>Elateriformia</taxon>
        <taxon>Elateroidea</taxon>
        <taxon>Elateridae</taxon>
        <taxon>Agrypninae</taxon>
        <taxon>Pyrophorini</taxon>
        <taxon>Ignelater</taxon>
    </lineage>
</organism>
<feature type="signal peptide" evidence="1">
    <location>
        <begin position="1"/>
        <end position="26"/>
    </location>
</feature>
<proteinExistence type="predicted"/>
<evidence type="ECO:0008006" key="4">
    <source>
        <dbReference type="Google" id="ProtNLM"/>
    </source>
</evidence>
<sequence>MQTSRIFIFKVLSLFVVDHLIIFINSDEQISNNQEDGSTLKQSLEDVATDIKEILDVKKHREEKQANDTQVAHSPIFY</sequence>
<keyword evidence="1" id="KW-0732">Signal</keyword>
<comment type="caution">
    <text evidence="2">The sequence shown here is derived from an EMBL/GenBank/DDBJ whole genome shotgun (WGS) entry which is preliminary data.</text>
</comment>
<evidence type="ECO:0000313" key="2">
    <source>
        <dbReference type="EMBL" id="KAF2887876.1"/>
    </source>
</evidence>
<evidence type="ECO:0000313" key="3">
    <source>
        <dbReference type="Proteomes" id="UP000801492"/>
    </source>
</evidence>
<dbReference type="AlphaFoldDB" id="A0A8K0CMT8"/>